<organism evidence="3 4">
    <name type="scientific">Trichoderma arundinaceum</name>
    <dbReference type="NCBI Taxonomy" id="490622"/>
    <lineage>
        <taxon>Eukaryota</taxon>
        <taxon>Fungi</taxon>
        <taxon>Dikarya</taxon>
        <taxon>Ascomycota</taxon>
        <taxon>Pezizomycotina</taxon>
        <taxon>Sordariomycetes</taxon>
        <taxon>Hypocreomycetidae</taxon>
        <taxon>Hypocreales</taxon>
        <taxon>Hypocreaceae</taxon>
        <taxon>Trichoderma</taxon>
    </lineage>
</organism>
<feature type="region of interest" description="Disordered" evidence="2">
    <location>
        <begin position="646"/>
        <end position="672"/>
    </location>
</feature>
<evidence type="ECO:0000256" key="1">
    <source>
        <dbReference type="SAM" id="Coils"/>
    </source>
</evidence>
<protein>
    <submittedName>
        <fullName evidence="3">Uncharacterized protein</fullName>
    </submittedName>
</protein>
<feature type="compositionally biased region" description="Polar residues" evidence="2">
    <location>
        <begin position="89"/>
        <end position="109"/>
    </location>
</feature>
<keyword evidence="4" id="KW-1185">Reference proteome</keyword>
<feature type="compositionally biased region" description="Basic and acidic residues" evidence="2">
    <location>
        <begin position="48"/>
        <end position="78"/>
    </location>
</feature>
<evidence type="ECO:0000313" key="4">
    <source>
        <dbReference type="Proteomes" id="UP000266272"/>
    </source>
</evidence>
<feature type="compositionally biased region" description="Low complexity" evidence="2">
    <location>
        <begin position="79"/>
        <end position="88"/>
    </location>
</feature>
<dbReference type="OrthoDB" id="4959284at2759"/>
<dbReference type="STRING" id="490622.A0A395NXW5"/>
<feature type="coiled-coil region" evidence="1">
    <location>
        <begin position="253"/>
        <end position="357"/>
    </location>
</feature>
<sequence>MGQDTRRASNTQKAFTRAFGSGRGRRESNHGDGQRLVSDAGPGLKRPLTVDRPEERASVNQRNRSEEQSPVHQRDRSEISSPTSSATSGKIQQQNQYRPSDYTSSSDLLVNQKKEAIDEMRRADRRMAEIDDRITSTVQPVLQSISGGSTKSTVASEVPEPSKATLDSIQKTIKGDLEVSFKKEITESQKSLTEHFESRLSELQVSMAQERKQELICLKKTWGEEEAKRISSLKKTWSTEEQKRISSLEETWCREKEERIEEVRDLLNKEIAKNESLGNKVKDLEDRLNKASSEQKKLLEPLVKETQLAQILSQMLDPQEESVKGLEARVDLLEEDSSRIKDLADQALNRLNSVEKEQQKGNSVARLDSLESTLSNHLTTGVENTSADVAEIKVCVENLSLNMQSFGSSMRDLGSSVQDLDLRVQGLSSSHEPATLSDEKILEVIRPELTKITSTTQSMILELRRKLFNLLLQDRQKMETLEEQISSLTRDMSIPANVERATLGQGLDESVSENLGRKLTEISKEEFDEKLHKALHEKLKENNKKKDEELKKKLSDQDQQCTNKIKCLGDELVNRIGTTVNYFENHFEGVFLQLQGLNAWQNNFSTKGLYRDIVQHITRTLPSGTTLQIENLRRRVEVIETRILPRENTPSNKRRKLSGGNSRAVNGHPTDV</sequence>
<dbReference type="Proteomes" id="UP000266272">
    <property type="component" value="Unassembled WGS sequence"/>
</dbReference>
<reference evidence="3 4" key="1">
    <citation type="journal article" date="2018" name="PLoS Pathog.">
        <title>Evolution of structural diversity of trichothecenes, a family of toxins produced by plant pathogenic and entomopathogenic fungi.</title>
        <authorList>
            <person name="Proctor R.H."/>
            <person name="McCormick S.P."/>
            <person name="Kim H.S."/>
            <person name="Cardoza R.E."/>
            <person name="Stanley A.M."/>
            <person name="Lindo L."/>
            <person name="Kelly A."/>
            <person name="Brown D.W."/>
            <person name="Lee T."/>
            <person name="Vaughan M.M."/>
            <person name="Alexander N.J."/>
            <person name="Busman M."/>
            <person name="Gutierrez S."/>
        </authorList>
    </citation>
    <scope>NUCLEOTIDE SEQUENCE [LARGE SCALE GENOMIC DNA]</scope>
    <source>
        <strain evidence="3 4">IBT 40837</strain>
    </source>
</reference>
<evidence type="ECO:0000256" key="2">
    <source>
        <dbReference type="SAM" id="MobiDB-lite"/>
    </source>
</evidence>
<feature type="coiled-coil region" evidence="1">
    <location>
        <begin position="464"/>
        <end position="491"/>
    </location>
</feature>
<dbReference type="EMBL" id="PXOA01000076">
    <property type="protein sequence ID" value="RFU80950.1"/>
    <property type="molecule type" value="Genomic_DNA"/>
</dbReference>
<feature type="region of interest" description="Disordered" evidence="2">
    <location>
        <begin position="1"/>
        <end position="115"/>
    </location>
</feature>
<comment type="caution">
    <text evidence="3">The sequence shown here is derived from an EMBL/GenBank/DDBJ whole genome shotgun (WGS) entry which is preliminary data.</text>
</comment>
<feature type="compositionally biased region" description="Basic and acidic residues" evidence="2">
    <location>
        <begin position="24"/>
        <end position="33"/>
    </location>
</feature>
<proteinExistence type="predicted"/>
<evidence type="ECO:0000313" key="3">
    <source>
        <dbReference type="EMBL" id="RFU80950.1"/>
    </source>
</evidence>
<accession>A0A395NXW5</accession>
<name>A0A395NXW5_TRIAR</name>
<dbReference type="AlphaFoldDB" id="A0A395NXW5"/>
<gene>
    <name evidence="3" type="ORF">TARUN_1235</name>
</gene>
<keyword evidence="1" id="KW-0175">Coiled coil</keyword>